<dbReference type="Proteomes" id="UP000004208">
    <property type="component" value="Unassembled WGS sequence"/>
</dbReference>
<dbReference type="HOGENOM" id="CLU_808251_0_0_11"/>
<dbReference type="AlphaFoldDB" id="D7W9Y3"/>
<accession>D7W9Y3</accession>
<comment type="caution">
    <text evidence="3">The sequence shown here is derived from an EMBL/GenBank/DDBJ whole genome shotgun (WGS) entry which is preliminary data.</text>
</comment>
<proteinExistence type="predicted"/>
<feature type="compositionally biased region" description="Pro residues" evidence="1">
    <location>
        <begin position="247"/>
        <end position="301"/>
    </location>
</feature>
<protein>
    <submittedName>
        <fullName evidence="3">Uncharacterized protein</fullName>
    </submittedName>
</protein>
<reference evidence="3" key="1">
    <citation type="submission" date="2010-06" db="EMBL/GenBank/DDBJ databases">
        <authorList>
            <person name="Muzny D."/>
            <person name="Qin X."/>
            <person name="Buhay C."/>
            <person name="Dugan-Rocha S."/>
            <person name="Ding Y."/>
            <person name="Chen G."/>
            <person name="Hawes A."/>
            <person name="Holder M."/>
            <person name="Jhangiani S."/>
            <person name="Johnson A."/>
            <person name="Khan Z."/>
            <person name="Li Z."/>
            <person name="Liu W."/>
            <person name="Liu X."/>
            <person name="Perez L."/>
            <person name="Shen H."/>
            <person name="Wang Q."/>
            <person name="Watt J."/>
            <person name="Xi L."/>
            <person name="Xin Y."/>
            <person name="Zhou J."/>
            <person name="Deng J."/>
            <person name="Jiang H."/>
            <person name="Liu Y."/>
            <person name="Qu J."/>
            <person name="Song X.-Z."/>
            <person name="Zhang L."/>
            <person name="Villasana D."/>
            <person name="Johnson A."/>
            <person name="Liu J."/>
            <person name="Liyanage D."/>
            <person name="Lorensuhewa L."/>
            <person name="Robinson T."/>
            <person name="Song A."/>
            <person name="Song B.-B."/>
            <person name="Dinh H."/>
            <person name="Thornton R."/>
            <person name="Coyle M."/>
            <person name="Francisco L."/>
            <person name="Jackson L."/>
            <person name="Javaid M."/>
            <person name="Korchina V."/>
            <person name="Kovar C."/>
            <person name="Mata R."/>
            <person name="Mathew T."/>
            <person name="Ngo R."/>
            <person name="Nguyen L."/>
            <person name="Nguyen N."/>
            <person name="Okwuonu G."/>
            <person name="Ongeri F."/>
            <person name="Pham C."/>
            <person name="Simmons D."/>
            <person name="Wilczek-Boney K."/>
            <person name="Hale W."/>
            <person name="Jakkamsetti A."/>
            <person name="Pham P."/>
            <person name="Ruth R."/>
            <person name="San Lucas F."/>
            <person name="Warren J."/>
            <person name="Zhang J."/>
            <person name="Zhao Z."/>
            <person name="Zhou C."/>
            <person name="Zhu D."/>
            <person name="Lee S."/>
            <person name="Bess C."/>
            <person name="Blankenburg K."/>
            <person name="Forbes L."/>
            <person name="Fu Q."/>
            <person name="Gubbala S."/>
            <person name="Hirani K."/>
            <person name="Jayaseelan J.C."/>
            <person name="Lara F."/>
            <person name="Munidasa M."/>
            <person name="Palculict T."/>
            <person name="Patil S."/>
            <person name="Pu L.-L."/>
            <person name="Saada N."/>
            <person name="Tang L."/>
            <person name="Weissenberger G."/>
            <person name="Zhu Y."/>
            <person name="Hemphill L."/>
            <person name="Shang Y."/>
            <person name="Youmans B."/>
            <person name="Ayvaz T."/>
            <person name="Ross M."/>
            <person name="Santibanez J."/>
            <person name="Aqrawi P."/>
            <person name="Gross S."/>
            <person name="Joshi V."/>
            <person name="Fowler G."/>
            <person name="Nazareth L."/>
            <person name="Reid J."/>
            <person name="Worley K."/>
            <person name="Petrosino J."/>
            <person name="Highlander S."/>
            <person name="Gibbs R."/>
        </authorList>
    </citation>
    <scope>NUCLEOTIDE SEQUENCE [LARGE SCALE GENOMIC DNA]</scope>
    <source>
        <strain evidence="3">ATCC 33030</strain>
    </source>
</reference>
<dbReference type="RefSeq" id="WP_005288508.1">
    <property type="nucleotide sequence ID" value="NZ_CM000961.1"/>
</dbReference>
<feature type="region of interest" description="Disordered" evidence="1">
    <location>
        <begin position="240"/>
        <end position="318"/>
    </location>
</feature>
<keyword evidence="4" id="KW-1185">Reference proteome</keyword>
<evidence type="ECO:0000256" key="1">
    <source>
        <dbReference type="SAM" id="MobiDB-lite"/>
    </source>
</evidence>
<evidence type="ECO:0000313" key="3">
    <source>
        <dbReference type="EMBL" id="EFK55600.1"/>
    </source>
</evidence>
<dbReference type="eggNOG" id="COG5479">
    <property type="taxonomic scope" value="Bacteria"/>
</dbReference>
<sequence>MKRLTAVISATALTLSALVAPTAAANDIQYYTARNGVTIPVFKTADGNEGTLVFLNGDGTRRYTTPDGHFIQKITEEVKNENVDSLFLLPPNNQDSWWRTRDVDSWCDAVREYLNTLQTPAIEVAGYSGGAEFIGRHLMLDDTTWVPDNTSFTMIGGGSIGGYSVNPPAPGKEGTKLDWVVGHNDTWLREQPTFSARHAAERSETEYKRTGFDNTTLELVSGDHYNYDFPQILGSSVREMKSSAAPAPQPVAPPAPPAPAPEAPAPAPVPVDPGAPVPPPAEKPAPAPEQKPAPAPAPEQKPAPDKPNKSSDNGDASKDEAALAWGRVWAFLSSLLVLYKGSK</sequence>
<keyword evidence="2" id="KW-0732">Signal</keyword>
<evidence type="ECO:0000313" key="4">
    <source>
        <dbReference type="Proteomes" id="UP000004208"/>
    </source>
</evidence>
<gene>
    <name evidence="3" type="ORF">HMPREF0291_10858</name>
</gene>
<feature type="chain" id="PRO_5003108432" evidence="2">
    <location>
        <begin position="26"/>
        <end position="343"/>
    </location>
</feature>
<organism evidence="3 4">
    <name type="scientific">Corynebacterium genitalium ATCC 33030</name>
    <dbReference type="NCBI Taxonomy" id="585529"/>
    <lineage>
        <taxon>Bacteria</taxon>
        <taxon>Bacillati</taxon>
        <taxon>Actinomycetota</taxon>
        <taxon>Actinomycetes</taxon>
        <taxon>Mycobacteriales</taxon>
        <taxon>Corynebacteriaceae</taxon>
        <taxon>Corynebacterium</taxon>
    </lineage>
</organism>
<dbReference type="EMBL" id="ACLJ02000001">
    <property type="protein sequence ID" value="EFK55600.1"/>
    <property type="molecule type" value="Genomic_DNA"/>
</dbReference>
<evidence type="ECO:0000256" key="2">
    <source>
        <dbReference type="SAM" id="SignalP"/>
    </source>
</evidence>
<name>D7W9Y3_9CORY</name>
<dbReference type="STRING" id="585529.HMPREF0291_10858"/>
<feature type="signal peptide" evidence="2">
    <location>
        <begin position="1"/>
        <end position="25"/>
    </location>
</feature>